<evidence type="ECO:0000313" key="1">
    <source>
        <dbReference type="EMBL" id="CPR17796.1"/>
    </source>
</evidence>
<dbReference type="Proteomes" id="UP000033187">
    <property type="component" value="Chromosome 1"/>
</dbReference>
<sequence>MLLRRRDKPDLFRKTVGQTIEVTSCEVNPTKVDAATELLATGSHADRWRKVRDISLAPARR</sequence>
<dbReference type="EMBL" id="LN829119">
    <property type="protein sequence ID" value="CPR17796.1"/>
    <property type="molecule type" value="Genomic_DNA"/>
</dbReference>
<evidence type="ECO:0000313" key="2">
    <source>
        <dbReference type="Proteomes" id="UP000033187"/>
    </source>
</evidence>
<dbReference type="KEGG" id="fil:BN1229_v1_1422"/>
<organism evidence="1 2">
    <name type="scientific">Candidatus Filomicrobium marinum</name>
    <dbReference type="NCBI Taxonomy" id="1608628"/>
    <lineage>
        <taxon>Bacteria</taxon>
        <taxon>Pseudomonadati</taxon>
        <taxon>Pseudomonadota</taxon>
        <taxon>Alphaproteobacteria</taxon>
        <taxon>Hyphomicrobiales</taxon>
        <taxon>Hyphomicrobiaceae</taxon>
        <taxon>Filomicrobium</taxon>
    </lineage>
</organism>
<dbReference type="KEGG" id="fiy:BN1229_v1_1423"/>
<keyword evidence="2" id="KW-1185">Reference proteome</keyword>
<protein>
    <submittedName>
        <fullName evidence="1">Uncharacterized protein</fullName>
    </submittedName>
</protein>
<name>A0A0D6JEE6_9HYPH</name>
<dbReference type="AlphaFoldDB" id="A0A0D6JEE6"/>
<gene>
    <name evidence="1" type="ORF">YBN1229_v1_1423</name>
</gene>
<accession>A0A0D6JEE6</accession>
<proteinExistence type="predicted"/>
<reference evidence="2" key="1">
    <citation type="submission" date="2015-02" db="EMBL/GenBank/DDBJ databases">
        <authorList>
            <person name="Chooi Y.-H."/>
        </authorList>
    </citation>
    <scope>NUCLEOTIDE SEQUENCE [LARGE SCALE GENOMIC DNA]</scope>
    <source>
        <strain evidence="2">strain Y</strain>
    </source>
</reference>